<name>A0AA88N035_TACVA</name>
<reference evidence="2" key="1">
    <citation type="submission" date="2023-08" db="EMBL/GenBank/DDBJ databases">
        <title>Pelteobagrus vachellii genome.</title>
        <authorList>
            <person name="Liu H."/>
        </authorList>
    </citation>
    <scope>NUCLEOTIDE SEQUENCE</scope>
    <source>
        <strain evidence="2">PRFRI_2022a</strain>
        <tissue evidence="2">Muscle</tissue>
    </source>
</reference>
<accession>A0AA88N035</accession>
<dbReference type="InterPro" id="IPR001810">
    <property type="entry name" value="F-box_dom"/>
</dbReference>
<dbReference type="Pfam" id="PF12937">
    <property type="entry name" value="F-box-like"/>
    <property type="match status" value="1"/>
</dbReference>
<dbReference type="SUPFAM" id="SSF81383">
    <property type="entry name" value="F-box domain"/>
    <property type="match status" value="1"/>
</dbReference>
<sequence length="191" mass="22493">MASLLPELLFEISGQAASPSKDFYHLAVIWRWWKISLPMKQKALPGERKNNEFLNVDKLQQHIIAVFGSKILEYSLGLCEGRFDYLERLIYELCTADKLLLHVLYYLSYQDICHLNQTSHLFKKLCQSKELWEQAMWHSGNELTPEIEMMANMCGWRRISLYHSTAQHYSEADINVHMNENKNKAEPHEYL</sequence>
<dbReference type="EMBL" id="JAVHJS010000009">
    <property type="protein sequence ID" value="KAK2848212.1"/>
    <property type="molecule type" value="Genomic_DNA"/>
</dbReference>
<evidence type="ECO:0000259" key="1">
    <source>
        <dbReference type="Pfam" id="PF12937"/>
    </source>
</evidence>
<dbReference type="Proteomes" id="UP001187315">
    <property type="component" value="Unassembled WGS sequence"/>
</dbReference>
<dbReference type="Gene3D" id="1.20.1280.50">
    <property type="match status" value="1"/>
</dbReference>
<dbReference type="InterPro" id="IPR036047">
    <property type="entry name" value="F-box-like_dom_sf"/>
</dbReference>
<dbReference type="AlphaFoldDB" id="A0AA88N035"/>
<proteinExistence type="predicted"/>
<evidence type="ECO:0000313" key="2">
    <source>
        <dbReference type="EMBL" id="KAK2848212.1"/>
    </source>
</evidence>
<evidence type="ECO:0000313" key="3">
    <source>
        <dbReference type="Proteomes" id="UP001187315"/>
    </source>
</evidence>
<keyword evidence="3" id="KW-1185">Reference proteome</keyword>
<gene>
    <name evidence="2" type="ORF">Q7C36_009894</name>
</gene>
<feature type="domain" description="F-box" evidence="1">
    <location>
        <begin position="98"/>
        <end position="133"/>
    </location>
</feature>
<comment type="caution">
    <text evidence="2">The sequence shown here is derived from an EMBL/GenBank/DDBJ whole genome shotgun (WGS) entry which is preliminary data.</text>
</comment>
<organism evidence="2 3">
    <name type="scientific">Tachysurus vachellii</name>
    <name type="common">Darkbarbel catfish</name>
    <name type="synonym">Pelteobagrus vachellii</name>
    <dbReference type="NCBI Taxonomy" id="175792"/>
    <lineage>
        <taxon>Eukaryota</taxon>
        <taxon>Metazoa</taxon>
        <taxon>Chordata</taxon>
        <taxon>Craniata</taxon>
        <taxon>Vertebrata</taxon>
        <taxon>Euteleostomi</taxon>
        <taxon>Actinopterygii</taxon>
        <taxon>Neopterygii</taxon>
        <taxon>Teleostei</taxon>
        <taxon>Ostariophysi</taxon>
        <taxon>Siluriformes</taxon>
        <taxon>Bagridae</taxon>
        <taxon>Tachysurus</taxon>
    </lineage>
</organism>
<protein>
    <recommendedName>
        <fullName evidence="1">F-box domain-containing protein</fullName>
    </recommendedName>
</protein>